<proteinExistence type="inferred from homology"/>
<dbReference type="AlphaFoldDB" id="A0AAV2HXR2"/>
<keyword evidence="1" id="KW-0195">Cyclin</keyword>
<comment type="caution">
    <text evidence="3">The sequence shown here is derived from an EMBL/GenBank/DDBJ whole genome shotgun (WGS) entry which is preliminary data.</text>
</comment>
<evidence type="ECO:0000259" key="2">
    <source>
        <dbReference type="SMART" id="SM00385"/>
    </source>
</evidence>
<feature type="domain" description="Cyclin-like" evidence="2">
    <location>
        <begin position="55"/>
        <end position="139"/>
    </location>
</feature>
<dbReference type="EMBL" id="CAXITT010000299">
    <property type="protein sequence ID" value="CAL1538442.1"/>
    <property type="molecule type" value="Genomic_DNA"/>
</dbReference>
<dbReference type="Gene3D" id="1.10.472.10">
    <property type="entry name" value="Cyclin-like"/>
    <property type="match status" value="2"/>
</dbReference>
<gene>
    <name evidence="3" type="ORF">GSLYS_00012263001</name>
</gene>
<protein>
    <recommendedName>
        <fullName evidence="2">Cyclin-like domain-containing protein</fullName>
    </recommendedName>
</protein>
<dbReference type="InterPro" id="IPR013763">
    <property type="entry name" value="Cyclin-like_dom"/>
</dbReference>
<dbReference type="SUPFAM" id="SSF47954">
    <property type="entry name" value="Cyclin-like"/>
    <property type="match status" value="1"/>
</dbReference>
<organism evidence="3 4">
    <name type="scientific">Lymnaea stagnalis</name>
    <name type="common">Great pond snail</name>
    <name type="synonym">Helix stagnalis</name>
    <dbReference type="NCBI Taxonomy" id="6523"/>
    <lineage>
        <taxon>Eukaryota</taxon>
        <taxon>Metazoa</taxon>
        <taxon>Spiralia</taxon>
        <taxon>Lophotrochozoa</taxon>
        <taxon>Mollusca</taxon>
        <taxon>Gastropoda</taxon>
        <taxon>Heterobranchia</taxon>
        <taxon>Euthyneura</taxon>
        <taxon>Panpulmonata</taxon>
        <taxon>Hygrophila</taxon>
        <taxon>Lymnaeoidea</taxon>
        <taxon>Lymnaeidae</taxon>
        <taxon>Lymnaea</taxon>
    </lineage>
</organism>
<dbReference type="SMART" id="SM00385">
    <property type="entry name" value="CYCLIN"/>
    <property type="match status" value="1"/>
</dbReference>
<dbReference type="PANTHER" id="PTHR10177">
    <property type="entry name" value="CYCLINS"/>
    <property type="match status" value="1"/>
</dbReference>
<name>A0AAV2HXR2_LYMST</name>
<dbReference type="InterPro" id="IPR039361">
    <property type="entry name" value="Cyclin"/>
</dbReference>
<sequence length="276" mass="31500">MCFIPNDKMALTHSITQKLQSLVQRQQCFSNQQNLKDLSKDDYAQYMNIRTACFHLIRIPHKHFHTGPDTFAAAINILDVFLWKVKVTVRHISIVSVACYYIALKILENGENHPSAKELSSRYEWTANDLCRMELNILQKLGWYAPTVSYGDFLSIFAEVYGININHLHCDEVTVLAQKCLSLQPTVLMQPAVLALSLLHHIKSEMRTSPLRPQVVVHCNIQETQLRFCQENVVSVAALSQISATRFQLKMHKRKYDKPSEIGTTCLSTIIEEPSA</sequence>
<dbReference type="Pfam" id="PF00134">
    <property type="entry name" value="Cyclin_N"/>
    <property type="match status" value="1"/>
</dbReference>
<comment type="similarity">
    <text evidence="1">Belongs to the cyclin family.</text>
</comment>
<accession>A0AAV2HXR2</accession>
<evidence type="ECO:0000256" key="1">
    <source>
        <dbReference type="RuleBase" id="RU000383"/>
    </source>
</evidence>
<evidence type="ECO:0000313" key="4">
    <source>
        <dbReference type="Proteomes" id="UP001497497"/>
    </source>
</evidence>
<dbReference type="Proteomes" id="UP001497497">
    <property type="component" value="Unassembled WGS sequence"/>
</dbReference>
<evidence type="ECO:0000313" key="3">
    <source>
        <dbReference type="EMBL" id="CAL1538442.1"/>
    </source>
</evidence>
<dbReference type="InterPro" id="IPR006671">
    <property type="entry name" value="Cyclin_N"/>
</dbReference>
<reference evidence="3 4" key="1">
    <citation type="submission" date="2024-04" db="EMBL/GenBank/DDBJ databases">
        <authorList>
            <consortium name="Genoscope - CEA"/>
            <person name="William W."/>
        </authorList>
    </citation>
    <scope>NUCLEOTIDE SEQUENCE [LARGE SCALE GENOMIC DNA]</scope>
</reference>
<dbReference type="InterPro" id="IPR036915">
    <property type="entry name" value="Cyclin-like_sf"/>
</dbReference>
<keyword evidence="4" id="KW-1185">Reference proteome</keyword>